<reference evidence="1 2" key="1">
    <citation type="submission" date="2009-02" db="EMBL/GenBank/DDBJ databases">
        <authorList>
            <person name="Fulton L."/>
            <person name="Clifton S."/>
            <person name="Fulton B."/>
            <person name="Xu J."/>
            <person name="Minx P."/>
            <person name="Pepin K.H."/>
            <person name="Johnson M."/>
            <person name="Bhonagiri V."/>
            <person name="Nash W.E."/>
            <person name="Mardis E.R."/>
            <person name="Wilson R.K."/>
        </authorList>
    </citation>
    <scope>NUCLEOTIDE SEQUENCE [LARGE SCALE GENOMIC DNA]</scope>
    <source>
        <strain evidence="1 2">DSM 16841</strain>
    </source>
</reference>
<organism evidence="1 2">
    <name type="scientific">Roseburia inulinivorans DSM 16841</name>
    <dbReference type="NCBI Taxonomy" id="622312"/>
    <lineage>
        <taxon>Bacteria</taxon>
        <taxon>Bacillati</taxon>
        <taxon>Bacillota</taxon>
        <taxon>Clostridia</taxon>
        <taxon>Lachnospirales</taxon>
        <taxon>Lachnospiraceae</taxon>
        <taxon>Roseburia</taxon>
    </lineage>
</organism>
<proteinExistence type="predicted"/>
<protein>
    <submittedName>
        <fullName evidence="1">Uncharacterized protein</fullName>
    </submittedName>
</protein>
<evidence type="ECO:0000313" key="2">
    <source>
        <dbReference type="Proteomes" id="UP000003561"/>
    </source>
</evidence>
<dbReference type="Proteomes" id="UP000003561">
    <property type="component" value="Unassembled WGS sequence"/>
</dbReference>
<dbReference type="GeneID" id="75163220"/>
<comment type="caution">
    <text evidence="1">The sequence shown here is derived from an EMBL/GenBank/DDBJ whole genome shotgun (WGS) entry which is preliminary data.</text>
</comment>
<dbReference type="AlphaFoldDB" id="C0FSU1"/>
<dbReference type="EMBL" id="ACFY01000069">
    <property type="protein sequence ID" value="EEG94351.1"/>
    <property type="molecule type" value="Genomic_DNA"/>
</dbReference>
<name>C0FSU1_9FIRM</name>
<gene>
    <name evidence="1" type="ORF">ROSEINA2194_01807</name>
</gene>
<reference evidence="1 2" key="2">
    <citation type="submission" date="2009-03" db="EMBL/GenBank/DDBJ databases">
        <title>Draft genome sequence of Roseburia inulinivorans (DSM 16841).</title>
        <authorList>
            <person name="Sudarsanam P."/>
            <person name="Ley R."/>
            <person name="Guruge J."/>
            <person name="Turnbaugh P.J."/>
            <person name="Mahowald M."/>
            <person name="Liep D."/>
            <person name="Gordon J."/>
        </authorList>
    </citation>
    <scope>NUCLEOTIDE SEQUENCE [LARGE SCALE GENOMIC DNA]</scope>
    <source>
        <strain evidence="1 2">DSM 16841</strain>
    </source>
</reference>
<evidence type="ECO:0000313" key="1">
    <source>
        <dbReference type="EMBL" id="EEG94351.1"/>
    </source>
</evidence>
<dbReference type="RefSeq" id="WP_007885377.1">
    <property type="nucleotide sequence ID" value="NZ_ACFY01000069.1"/>
</dbReference>
<sequence>MDNNLKGLYNPAILGIFVNGEYDELHHSFVHEFTHHINYISSTFGIHVIIELLEAIENMVIDLGGEILSPFIFRKKQLFYGSFQEHFIEHVKMFNGQITSARITRKNELEKYIKHNKIIFNDNLDGLWNMLIDGNPEDNNIGLSMLDSYGVYHYLRWNYFEKTYFITELGVNCLLECNAYLISKISIGKEKEYIEFEQNRYLYNDDSYMHLYTAPFELLFNTCKESVQKLEDNENLIKILSLMVDICLQMPISNHDRGKKPYPFTPSIWFMVMVE</sequence>
<accession>C0FSU1</accession>